<dbReference type="Proteomes" id="UP000036681">
    <property type="component" value="Unplaced"/>
</dbReference>
<accession>A0A0M3IEQ6</accession>
<keyword evidence="1" id="KW-1185">Reference proteome</keyword>
<reference evidence="2" key="1">
    <citation type="submission" date="2017-02" db="UniProtKB">
        <authorList>
            <consortium name="WormBaseParasite"/>
        </authorList>
    </citation>
    <scope>IDENTIFICATION</scope>
</reference>
<dbReference type="AlphaFoldDB" id="A0A0M3IEQ6"/>
<evidence type="ECO:0000313" key="2">
    <source>
        <dbReference type="WBParaSite" id="ALUE_0001660701-mRNA-1"/>
    </source>
</evidence>
<name>A0A0M3IEQ6_ASCLU</name>
<evidence type="ECO:0000313" key="1">
    <source>
        <dbReference type="Proteomes" id="UP000036681"/>
    </source>
</evidence>
<organism evidence="1 2">
    <name type="scientific">Ascaris lumbricoides</name>
    <name type="common">Giant roundworm</name>
    <dbReference type="NCBI Taxonomy" id="6252"/>
    <lineage>
        <taxon>Eukaryota</taxon>
        <taxon>Metazoa</taxon>
        <taxon>Ecdysozoa</taxon>
        <taxon>Nematoda</taxon>
        <taxon>Chromadorea</taxon>
        <taxon>Rhabditida</taxon>
        <taxon>Spirurina</taxon>
        <taxon>Ascaridomorpha</taxon>
        <taxon>Ascaridoidea</taxon>
        <taxon>Ascarididae</taxon>
        <taxon>Ascaris</taxon>
    </lineage>
</organism>
<dbReference type="WBParaSite" id="ALUE_0001660701-mRNA-1">
    <property type="protein sequence ID" value="ALUE_0001660701-mRNA-1"/>
    <property type="gene ID" value="ALUE_0001660701"/>
</dbReference>
<sequence length="69" mass="8015">MNCCIPPSKHSKTFMNYAEYDNFGGTLLLLCSLANIYGFEVSYCCNLIITLVFSFQQWCLFRPNDRCQQ</sequence>
<proteinExistence type="predicted"/>
<protein>
    <submittedName>
        <fullName evidence="2">7TM_GPCR_Srx domain-containing protein</fullName>
    </submittedName>
</protein>